<dbReference type="OrthoDB" id="7779229at2759"/>
<keyword evidence="2" id="KW-0732">Signal</keyword>
<gene>
    <name evidence="3" type="ORF">CLUMA_CG000971</name>
</gene>
<dbReference type="AlphaFoldDB" id="A0A1J1HH06"/>
<feature type="chain" id="PRO_5009618992" evidence="2">
    <location>
        <begin position="19"/>
        <end position="100"/>
    </location>
</feature>
<evidence type="ECO:0000313" key="3">
    <source>
        <dbReference type="EMBL" id="CRK87163.1"/>
    </source>
</evidence>
<accession>A0A1J1HH06</accession>
<evidence type="ECO:0000313" key="4">
    <source>
        <dbReference type="Proteomes" id="UP000183832"/>
    </source>
</evidence>
<protein>
    <submittedName>
        <fullName evidence="3">CLUMA_CG000971, isoform A</fullName>
    </submittedName>
</protein>
<dbReference type="Proteomes" id="UP000183832">
    <property type="component" value="Unassembled WGS sequence"/>
</dbReference>
<feature type="signal peptide" evidence="2">
    <location>
        <begin position="1"/>
        <end position="18"/>
    </location>
</feature>
<dbReference type="EMBL" id="CVRI01000004">
    <property type="protein sequence ID" value="CRK87163.1"/>
    <property type="molecule type" value="Genomic_DNA"/>
</dbReference>
<feature type="compositionally biased region" description="Basic and acidic residues" evidence="1">
    <location>
        <begin position="43"/>
        <end position="61"/>
    </location>
</feature>
<proteinExistence type="predicted"/>
<sequence length="100" mass="11535">MNSKTTLVCFFIIAFVATEVISKALESDSSEINMKIQQLNEHLLVEPKPKEEEKSKDEKPKKLSRSYPIYYVNTKVNGKFGKNVRAFSSDEFMELFPLKL</sequence>
<feature type="region of interest" description="Disordered" evidence="1">
    <location>
        <begin position="43"/>
        <end position="62"/>
    </location>
</feature>
<evidence type="ECO:0000256" key="1">
    <source>
        <dbReference type="SAM" id="MobiDB-lite"/>
    </source>
</evidence>
<organism evidence="3 4">
    <name type="scientific">Clunio marinus</name>
    <dbReference type="NCBI Taxonomy" id="568069"/>
    <lineage>
        <taxon>Eukaryota</taxon>
        <taxon>Metazoa</taxon>
        <taxon>Ecdysozoa</taxon>
        <taxon>Arthropoda</taxon>
        <taxon>Hexapoda</taxon>
        <taxon>Insecta</taxon>
        <taxon>Pterygota</taxon>
        <taxon>Neoptera</taxon>
        <taxon>Endopterygota</taxon>
        <taxon>Diptera</taxon>
        <taxon>Nematocera</taxon>
        <taxon>Chironomoidea</taxon>
        <taxon>Chironomidae</taxon>
        <taxon>Clunio</taxon>
    </lineage>
</organism>
<name>A0A1J1HH06_9DIPT</name>
<keyword evidence="4" id="KW-1185">Reference proteome</keyword>
<evidence type="ECO:0000256" key="2">
    <source>
        <dbReference type="SAM" id="SignalP"/>
    </source>
</evidence>
<reference evidence="3 4" key="1">
    <citation type="submission" date="2015-04" db="EMBL/GenBank/DDBJ databases">
        <authorList>
            <person name="Syromyatnikov M.Y."/>
            <person name="Popov V.N."/>
        </authorList>
    </citation>
    <scope>NUCLEOTIDE SEQUENCE [LARGE SCALE GENOMIC DNA]</scope>
</reference>